<name>A0A9W6CCP3_9FIRM</name>
<sequence>MKLVQSILTKNPCYTAGRKITVKGLMLHSVGCSQPKASVFINSWNSPSYDNACVHGFIDGNDGTVYQTLPWNHRGWHCGSGNKGSGNNTHIGVEMCEPACIKYTSGANFTCSDLTTARAVSERTYKAAAELFAMLCRQYNLNPTADGVIISHREGHRRGIASNHGDPEHLWTQLGMGYTMDTFRWAVKAAMDKGSSSDTGGYTRIMGTAVATAEQMETYIKAKNPQVPQSVLDMIPLYLSEGKTEGVRGDIAFAQSCLETGNFTFSGSAVTLEQNNFCGMGVTSNGMKGNSFDTPQFGIRAQIQHLKAYASIDALKNPCVDPRFKYVARGSAEYVEWLGQQENPQGKGWAAGAGYGEKILTILKNICGTAGGASGTADTWYRVRKTWADAKSQIGAFRVLENAKNCVDKNPGYSVFDENGVNIYTLDTAAFSPYLVRVSITDLNIRKGPGTNYAKTGKFTGKGVFTIVEKQTGKGSDTGWGCLKSGAGWISLDYAEKIS</sequence>
<evidence type="ECO:0000256" key="2">
    <source>
        <dbReference type="ARBA" id="ARBA00011901"/>
    </source>
</evidence>
<keyword evidence="3" id="KW-0378">Hydrolase</keyword>
<dbReference type="SMART" id="SM00644">
    <property type="entry name" value="Ami_2"/>
    <property type="match status" value="1"/>
</dbReference>
<dbReference type="PANTHER" id="PTHR30417:SF1">
    <property type="entry name" value="N-ACETYLMURAMOYL-L-ALANINE AMIDASE AMID"/>
    <property type="match status" value="1"/>
</dbReference>
<reference evidence="6" key="3">
    <citation type="journal article" date="2023" name="Int. J. Syst. Evol. Microbiol.">
        <title>Sellimonas catena sp. nov., isolated from human faeces.</title>
        <authorList>
            <person name="Hisatomi A."/>
            <person name="Ohkuma M."/>
            <person name="Sakamoto M."/>
        </authorList>
    </citation>
    <scope>NUCLEOTIDE SEQUENCE</scope>
    <source>
        <strain evidence="6">18CBH55</strain>
    </source>
</reference>
<dbReference type="GO" id="GO:0004040">
    <property type="term" value="F:amidase activity"/>
    <property type="evidence" value="ECO:0007669"/>
    <property type="project" value="InterPro"/>
</dbReference>
<accession>A0A9W6CCP3</accession>
<dbReference type="Proteomes" id="UP001145094">
    <property type="component" value="Unassembled WGS sequence"/>
</dbReference>
<dbReference type="AlphaFoldDB" id="A0A9W6CCP3"/>
<gene>
    <name evidence="6" type="ORF">Selli2_03130</name>
</gene>
<dbReference type="Gene3D" id="3.40.80.10">
    <property type="entry name" value="Peptidoglycan recognition protein-like"/>
    <property type="match status" value="1"/>
</dbReference>
<evidence type="ECO:0000313" key="6">
    <source>
        <dbReference type="EMBL" id="GLG88887.1"/>
    </source>
</evidence>
<dbReference type="GO" id="GO:0071555">
    <property type="term" value="P:cell wall organization"/>
    <property type="evidence" value="ECO:0007669"/>
    <property type="project" value="UniProtKB-KW"/>
</dbReference>
<comment type="caution">
    <text evidence="6">The sequence shown here is derived from an EMBL/GenBank/DDBJ whole genome shotgun (WGS) entry which is preliminary data.</text>
</comment>
<evidence type="ECO:0000256" key="3">
    <source>
        <dbReference type="ARBA" id="ARBA00022801"/>
    </source>
</evidence>
<dbReference type="InterPro" id="IPR036505">
    <property type="entry name" value="Amidase/PGRP_sf"/>
</dbReference>
<reference evidence="6" key="1">
    <citation type="submission" date="2022-11" db="EMBL/GenBank/DDBJ databases">
        <title>Draft genome sequence of Sellimonas catena strain 18CBH55.</title>
        <authorList>
            <person name="Hisatomi A."/>
            <person name="Ohkuma M."/>
            <person name="Sakamoto M."/>
        </authorList>
    </citation>
    <scope>NUCLEOTIDE SEQUENCE</scope>
    <source>
        <strain evidence="6">18CBH55</strain>
    </source>
</reference>
<evidence type="ECO:0000313" key="7">
    <source>
        <dbReference type="Proteomes" id="UP001145094"/>
    </source>
</evidence>
<dbReference type="EMBL" id="BSCH01000002">
    <property type="protein sequence ID" value="GLG88887.1"/>
    <property type="molecule type" value="Genomic_DNA"/>
</dbReference>
<dbReference type="Pfam" id="PF01510">
    <property type="entry name" value="Amidase_2"/>
    <property type="match status" value="1"/>
</dbReference>
<evidence type="ECO:0000259" key="5">
    <source>
        <dbReference type="SMART" id="SM00644"/>
    </source>
</evidence>
<proteinExistence type="predicted"/>
<dbReference type="GO" id="GO:0009254">
    <property type="term" value="P:peptidoglycan turnover"/>
    <property type="evidence" value="ECO:0007669"/>
    <property type="project" value="TreeGrafter"/>
</dbReference>
<dbReference type="RefSeq" id="WP_281844321.1">
    <property type="nucleotide sequence ID" value="NZ_BSCH01000002.1"/>
</dbReference>
<dbReference type="InterPro" id="IPR002901">
    <property type="entry name" value="MGlyc_endo_b_GlcNAc-like_dom"/>
</dbReference>
<organism evidence="6 7">
    <name type="scientific">Sellimonas catena</name>
    <dbReference type="NCBI Taxonomy" id="2994035"/>
    <lineage>
        <taxon>Bacteria</taxon>
        <taxon>Bacillati</taxon>
        <taxon>Bacillota</taxon>
        <taxon>Clostridia</taxon>
        <taxon>Lachnospirales</taxon>
        <taxon>Lachnospiraceae</taxon>
        <taxon>Sellimonas</taxon>
    </lineage>
</organism>
<evidence type="ECO:0000256" key="4">
    <source>
        <dbReference type="ARBA" id="ARBA00023316"/>
    </source>
</evidence>
<evidence type="ECO:0000256" key="1">
    <source>
        <dbReference type="ARBA" id="ARBA00001561"/>
    </source>
</evidence>
<dbReference type="Pfam" id="PF01832">
    <property type="entry name" value="Glucosaminidase"/>
    <property type="match status" value="1"/>
</dbReference>
<comment type="catalytic activity">
    <reaction evidence="1">
        <text>Hydrolyzes the link between N-acetylmuramoyl residues and L-amino acid residues in certain cell-wall glycopeptides.</text>
        <dbReference type="EC" id="3.5.1.28"/>
    </reaction>
</comment>
<reference evidence="6" key="2">
    <citation type="submission" date="2022-11" db="EMBL/GenBank/DDBJ databases">
        <title>Draft genome sequence of Sellimonas catena strain 18CBH55.</title>
        <authorList>
            <person name="Atsushi H."/>
            <person name="Moriya O."/>
            <person name="Mitsuo S."/>
        </authorList>
    </citation>
    <scope>NUCLEOTIDE SEQUENCE</scope>
    <source>
        <strain evidence="6">18CBH55</strain>
    </source>
</reference>
<dbReference type="CDD" id="cd06583">
    <property type="entry name" value="PGRP"/>
    <property type="match status" value="1"/>
</dbReference>
<dbReference type="InterPro" id="IPR002502">
    <property type="entry name" value="Amidase_domain"/>
</dbReference>
<keyword evidence="4" id="KW-0961">Cell wall biogenesis/degradation</keyword>
<dbReference type="SUPFAM" id="SSF55846">
    <property type="entry name" value="N-acetylmuramoyl-L-alanine amidase-like"/>
    <property type="match status" value="1"/>
</dbReference>
<dbReference type="InterPro" id="IPR051206">
    <property type="entry name" value="NAMLAA_amidase_2"/>
</dbReference>
<feature type="domain" description="N-acetylmuramoyl-L-alanine amidase" evidence="5">
    <location>
        <begin position="11"/>
        <end position="168"/>
    </location>
</feature>
<dbReference type="Gene3D" id="2.30.30.40">
    <property type="entry name" value="SH3 Domains"/>
    <property type="match status" value="1"/>
</dbReference>
<dbReference type="GO" id="GO:0009253">
    <property type="term" value="P:peptidoglycan catabolic process"/>
    <property type="evidence" value="ECO:0007669"/>
    <property type="project" value="InterPro"/>
</dbReference>
<dbReference type="EC" id="3.5.1.28" evidence="2"/>
<protein>
    <recommendedName>
        <fullName evidence="2">N-acetylmuramoyl-L-alanine amidase</fullName>
        <ecNumber evidence="2">3.5.1.28</ecNumber>
    </recommendedName>
</protein>
<dbReference type="PANTHER" id="PTHR30417">
    <property type="entry name" value="N-ACETYLMURAMOYL-L-ALANINE AMIDASE AMID"/>
    <property type="match status" value="1"/>
</dbReference>
<dbReference type="GO" id="GO:0008745">
    <property type="term" value="F:N-acetylmuramoyl-L-alanine amidase activity"/>
    <property type="evidence" value="ECO:0007669"/>
    <property type="project" value="UniProtKB-EC"/>
</dbReference>